<comment type="subcellular location">
    <subcellularLocation>
        <location evidence="1">Membrane</location>
        <topology evidence="1">Single-pass membrane protein</topology>
    </subcellularLocation>
</comment>
<evidence type="ECO:0000256" key="4">
    <source>
        <dbReference type="ARBA" id="ARBA00022989"/>
    </source>
</evidence>
<dbReference type="SUPFAM" id="SSF117892">
    <property type="entry name" value="Band 7/SPFH domain"/>
    <property type="match status" value="1"/>
</dbReference>
<proteinExistence type="inferred from homology"/>
<dbReference type="AlphaFoldDB" id="A0A8S8XGU9"/>
<sequence length="293" mass="32893">MDTKSRIALGLAVLAAIVGLLAASSFFIVNETQQALVIQFGRIEREAREPGLYWKLPLVQTVARYDKRVLDVDPPSERVILADQKRLVVDVFARYRIVDPTRFYQAIGTESAVEGRLGSVLSASLRRVLGGVALQALLSNERAGVMQRIKEQVEAEATSFGIRIVDVRIRRADLPDETSQAIYARMKSEREREAAEFRAQGFEQAQQIKGKADRERTAILAEAERDSQILRGQGDAEAIKIYADAFGRDPEFYGFYRSLQAYRRALGNEDATLVLSPSSEFFRYMQRSLGPAR</sequence>
<dbReference type="PANTHER" id="PTHR42911">
    <property type="entry name" value="MODULATOR OF FTSH PROTEASE HFLC"/>
    <property type="match status" value="1"/>
</dbReference>
<evidence type="ECO:0000313" key="8">
    <source>
        <dbReference type="EMBL" id="GIL41099.1"/>
    </source>
</evidence>
<evidence type="ECO:0000256" key="3">
    <source>
        <dbReference type="ARBA" id="ARBA00022692"/>
    </source>
</evidence>
<dbReference type="PIRSF" id="PIRSF005651">
    <property type="entry name" value="HflC"/>
    <property type="match status" value="1"/>
</dbReference>
<dbReference type="Proteomes" id="UP000681075">
    <property type="component" value="Unassembled WGS sequence"/>
</dbReference>
<dbReference type="GO" id="GO:0016020">
    <property type="term" value="C:membrane"/>
    <property type="evidence" value="ECO:0007669"/>
    <property type="project" value="UniProtKB-SubCell"/>
</dbReference>
<keyword evidence="4" id="KW-1133">Transmembrane helix</keyword>
<feature type="domain" description="Band 7" evidence="7">
    <location>
        <begin position="24"/>
        <end position="186"/>
    </location>
</feature>
<evidence type="ECO:0000256" key="2">
    <source>
        <dbReference type="ARBA" id="ARBA00007862"/>
    </source>
</evidence>
<evidence type="ECO:0000256" key="1">
    <source>
        <dbReference type="ARBA" id="ARBA00004167"/>
    </source>
</evidence>
<gene>
    <name evidence="8" type="ORF">TMPK1_33360</name>
</gene>
<dbReference type="InterPro" id="IPR036013">
    <property type="entry name" value="Band_7/SPFH_dom_sf"/>
</dbReference>
<dbReference type="RefSeq" id="WP_420244443.1">
    <property type="nucleotide sequence ID" value="NZ_BOPV01000001.1"/>
</dbReference>
<organism evidence="8 9">
    <name type="scientific">Roseiterribacter gracilis</name>
    <dbReference type="NCBI Taxonomy" id="2812848"/>
    <lineage>
        <taxon>Bacteria</taxon>
        <taxon>Pseudomonadati</taxon>
        <taxon>Pseudomonadota</taxon>
        <taxon>Alphaproteobacteria</taxon>
        <taxon>Rhodospirillales</taxon>
        <taxon>Roseiterribacteraceae</taxon>
        <taxon>Roseiterribacter</taxon>
    </lineage>
</organism>
<accession>A0A8S8XGU9</accession>
<name>A0A8S8XGU9_9PROT</name>
<dbReference type="CDD" id="cd03405">
    <property type="entry name" value="SPFH_HflC"/>
    <property type="match status" value="1"/>
</dbReference>
<dbReference type="Pfam" id="PF01145">
    <property type="entry name" value="Band_7"/>
    <property type="match status" value="1"/>
</dbReference>
<dbReference type="PRINTS" id="PR00721">
    <property type="entry name" value="STOMATIN"/>
</dbReference>
<dbReference type="InterPro" id="IPR010200">
    <property type="entry name" value="HflC"/>
</dbReference>
<dbReference type="Gene3D" id="3.30.479.30">
    <property type="entry name" value="Band 7 domain"/>
    <property type="match status" value="1"/>
</dbReference>
<comment type="similarity">
    <text evidence="2 6">Belongs to the band 7/mec-2 family. HflC subfamily.</text>
</comment>
<reference evidence="8" key="1">
    <citation type="submission" date="2021-02" db="EMBL/GenBank/DDBJ databases">
        <title>Genome sequence of Rhodospirillales sp. strain TMPK1 isolated from soil.</title>
        <authorList>
            <person name="Nakai R."/>
            <person name="Kusada H."/>
            <person name="Tamaki H."/>
        </authorList>
    </citation>
    <scope>NUCLEOTIDE SEQUENCE</scope>
    <source>
        <strain evidence="8">TMPK1</strain>
    </source>
</reference>
<dbReference type="EMBL" id="BOPV01000001">
    <property type="protein sequence ID" value="GIL41099.1"/>
    <property type="molecule type" value="Genomic_DNA"/>
</dbReference>
<keyword evidence="3" id="KW-0812">Transmembrane</keyword>
<dbReference type="PANTHER" id="PTHR42911:SF1">
    <property type="entry name" value="MODULATOR OF FTSH PROTEASE HFLC"/>
    <property type="match status" value="1"/>
</dbReference>
<evidence type="ECO:0000259" key="7">
    <source>
        <dbReference type="SMART" id="SM00244"/>
    </source>
</evidence>
<evidence type="ECO:0000256" key="6">
    <source>
        <dbReference type="PIRNR" id="PIRNR005651"/>
    </source>
</evidence>
<evidence type="ECO:0000256" key="5">
    <source>
        <dbReference type="ARBA" id="ARBA00023136"/>
    </source>
</evidence>
<comment type="caution">
    <text evidence="8">The sequence shown here is derived from an EMBL/GenBank/DDBJ whole genome shotgun (WGS) entry which is preliminary data.</text>
</comment>
<dbReference type="SMART" id="SM00244">
    <property type="entry name" value="PHB"/>
    <property type="match status" value="1"/>
</dbReference>
<dbReference type="InterPro" id="IPR001107">
    <property type="entry name" value="Band_7"/>
</dbReference>
<comment type="function">
    <text evidence="6">HflC and HflK could regulate a protease.</text>
</comment>
<dbReference type="InterPro" id="IPR001972">
    <property type="entry name" value="Stomatin_HflK_fam"/>
</dbReference>
<evidence type="ECO:0000313" key="9">
    <source>
        <dbReference type="Proteomes" id="UP000681075"/>
    </source>
</evidence>
<keyword evidence="9" id="KW-1185">Reference proteome</keyword>
<protein>
    <recommendedName>
        <fullName evidence="6">Protein HflC</fullName>
    </recommendedName>
</protein>
<keyword evidence="5" id="KW-0472">Membrane</keyword>
<dbReference type="NCBIfam" id="TIGR01932">
    <property type="entry name" value="hflC"/>
    <property type="match status" value="1"/>
</dbReference>